<proteinExistence type="predicted"/>
<dbReference type="EMBL" id="JAYKXN010000004">
    <property type="protein sequence ID" value="KAK7292891.1"/>
    <property type="molecule type" value="Genomic_DNA"/>
</dbReference>
<accession>A0AAN9J7E1</accession>
<sequence>MIVLVFLALYRNKEIILTRVSHYYYKVGCVLCCVVFSCESECLCAVVVSVSVSDACRERPIQTHPKPNTNNLLQSFFSLHVSLLHSAPLSLHNHIIIIIISFPFKVTITSTILLCPFRHLSSVSIFTLFNS</sequence>
<gene>
    <name evidence="1" type="ORF">RJT34_15747</name>
</gene>
<evidence type="ECO:0000313" key="1">
    <source>
        <dbReference type="EMBL" id="KAK7292891.1"/>
    </source>
</evidence>
<comment type="caution">
    <text evidence="1">The sequence shown here is derived from an EMBL/GenBank/DDBJ whole genome shotgun (WGS) entry which is preliminary data.</text>
</comment>
<protein>
    <submittedName>
        <fullName evidence="1">Uncharacterized protein</fullName>
    </submittedName>
</protein>
<organism evidence="1 2">
    <name type="scientific">Clitoria ternatea</name>
    <name type="common">Butterfly pea</name>
    <dbReference type="NCBI Taxonomy" id="43366"/>
    <lineage>
        <taxon>Eukaryota</taxon>
        <taxon>Viridiplantae</taxon>
        <taxon>Streptophyta</taxon>
        <taxon>Embryophyta</taxon>
        <taxon>Tracheophyta</taxon>
        <taxon>Spermatophyta</taxon>
        <taxon>Magnoliopsida</taxon>
        <taxon>eudicotyledons</taxon>
        <taxon>Gunneridae</taxon>
        <taxon>Pentapetalae</taxon>
        <taxon>rosids</taxon>
        <taxon>fabids</taxon>
        <taxon>Fabales</taxon>
        <taxon>Fabaceae</taxon>
        <taxon>Papilionoideae</taxon>
        <taxon>50 kb inversion clade</taxon>
        <taxon>NPAAA clade</taxon>
        <taxon>indigoferoid/millettioid clade</taxon>
        <taxon>Phaseoleae</taxon>
        <taxon>Clitoria</taxon>
    </lineage>
</organism>
<dbReference type="Proteomes" id="UP001359559">
    <property type="component" value="Unassembled WGS sequence"/>
</dbReference>
<keyword evidence="2" id="KW-1185">Reference proteome</keyword>
<dbReference type="AlphaFoldDB" id="A0AAN9J7E1"/>
<name>A0AAN9J7E1_CLITE</name>
<evidence type="ECO:0000313" key="2">
    <source>
        <dbReference type="Proteomes" id="UP001359559"/>
    </source>
</evidence>
<reference evidence="1 2" key="1">
    <citation type="submission" date="2024-01" db="EMBL/GenBank/DDBJ databases">
        <title>The genomes of 5 underutilized Papilionoideae crops provide insights into root nodulation and disease resistance.</title>
        <authorList>
            <person name="Yuan L."/>
        </authorList>
    </citation>
    <scope>NUCLEOTIDE SEQUENCE [LARGE SCALE GENOMIC DNA]</scope>
    <source>
        <strain evidence="1">LY-2023</strain>
        <tissue evidence="1">Leaf</tissue>
    </source>
</reference>